<gene>
    <name evidence="2" type="ORF">DEBURN_LOCUS5878</name>
</gene>
<sequence length="103" mass="12338">MINLLKENGYYKEEKEDPNGHNKNDNKNDLNIGNINMVPTSFLLYFLTIQNELMNSKIIPYKKYSKELSMVATINWRKADKEFRQAFSRMTIELNRDERFLQK</sequence>
<dbReference type="AlphaFoldDB" id="A0A9N9AE70"/>
<organism evidence="2 3">
    <name type="scientific">Diversispora eburnea</name>
    <dbReference type="NCBI Taxonomy" id="1213867"/>
    <lineage>
        <taxon>Eukaryota</taxon>
        <taxon>Fungi</taxon>
        <taxon>Fungi incertae sedis</taxon>
        <taxon>Mucoromycota</taxon>
        <taxon>Glomeromycotina</taxon>
        <taxon>Glomeromycetes</taxon>
        <taxon>Diversisporales</taxon>
        <taxon>Diversisporaceae</taxon>
        <taxon>Diversispora</taxon>
    </lineage>
</organism>
<accession>A0A9N9AE70</accession>
<evidence type="ECO:0000313" key="3">
    <source>
        <dbReference type="Proteomes" id="UP000789706"/>
    </source>
</evidence>
<evidence type="ECO:0000313" key="2">
    <source>
        <dbReference type="EMBL" id="CAG8525482.1"/>
    </source>
</evidence>
<protein>
    <submittedName>
        <fullName evidence="2">11420_t:CDS:1</fullName>
    </submittedName>
</protein>
<comment type="caution">
    <text evidence="2">The sequence shown here is derived from an EMBL/GenBank/DDBJ whole genome shotgun (WGS) entry which is preliminary data.</text>
</comment>
<feature type="region of interest" description="Disordered" evidence="1">
    <location>
        <begin position="1"/>
        <end position="30"/>
    </location>
</feature>
<evidence type="ECO:0000256" key="1">
    <source>
        <dbReference type="SAM" id="MobiDB-lite"/>
    </source>
</evidence>
<reference evidence="2" key="1">
    <citation type="submission" date="2021-06" db="EMBL/GenBank/DDBJ databases">
        <authorList>
            <person name="Kallberg Y."/>
            <person name="Tangrot J."/>
            <person name="Rosling A."/>
        </authorList>
    </citation>
    <scope>NUCLEOTIDE SEQUENCE</scope>
    <source>
        <strain evidence="2">AZ414A</strain>
    </source>
</reference>
<keyword evidence="3" id="KW-1185">Reference proteome</keyword>
<name>A0A9N9AE70_9GLOM</name>
<dbReference type="Proteomes" id="UP000789706">
    <property type="component" value="Unassembled WGS sequence"/>
</dbReference>
<feature type="compositionally biased region" description="Basic and acidic residues" evidence="1">
    <location>
        <begin position="9"/>
        <end position="28"/>
    </location>
</feature>
<dbReference type="OrthoDB" id="10401332at2759"/>
<proteinExistence type="predicted"/>
<dbReference type="EMBL" id="CAJVPK010000553">
    <property type="protein sequence ID" value="CAG8525482.1"/>
    <property type="molecule type" value="Genomic_DNA"/>
</dbReference>